<dbReference type="AlphaFoldDB" id="A0A133V2K2"/>
<comment type="caution">
    <text evidence="1">The sequence shown here is derived from an EMBL/GenBank/DDBJ whole genome shotgun (WGS) entry which is preliminary data.</text>
</comment>
<sequence>MLLFVRNSVDGAVERLGFDNGSEGRGRPSYPPEDLAKGVLLQQYFEVSNRVAAGFVDLFKEKLGIEDAYSYKRLERAYDDPHVAMILRKVFKMSQEPVEEGWSRKRHWTPIAT</sequence>
<accession>A0A133V2K2</accession>
<proteinExistence type="predicted"/>
<evidence type="ECO:0000313" key="1">
    <source>
        <dbReference type="EMBL" id="KXB00674.1"/>
    </source>
</evidence>
<name>A0A133V2K2_9EURY</name>
<protein>
    <recommendedName>
        <fullName evidence="3">Transposase DDE domain-containing protein</fullName>
    </recommendedName>
</protein>
<gene>
    <name evidence="1" type="ORF">AKJ41_03845</name>
</gene>
<dbReference type="Proteomes" id="UP000070344">
    <property type="component" value="Unassembled WGS sequence"/>
</dbReference>
<evidence type="ECO:0008006" key="3">
    <source>
        <dbReference type="Google" id="ProtNLM"/>
    </source>
</evidence>
<keyword evidence="2" id="KW-1185">Reference proteome</keyword>
<reference evidence="1 2" key="1">
    <citation type="journal article" date="2016" name="Sci. Rep.">
        <title>Metabolic traits of an uncultured archaeal lineage -MSBL1- from brine pools of the Red Sea.</title>
        <authorList>
            <person name="Mwirichia R."/>
            <person name="Alam I."/>
            <person name="Rashid M."/>
            <person name="Vinu M."/>
            <person name="Ba-Alawi W."/>
            <person name="Anthony Kamau A."/>
            <person name="Kamanda Ngugi D."/>
            <person name="Goker M."/>
            <person name="Klenk H.P."/>
            <person name="Bajic V."/>
            <person name="Stingl U."/>
        </authorList>
    </citation>
    <scope>NUCLEOTIDE SEQUENCE [LARGE SCALE GENOMIC DNA]</scope>
    <source>
        <strain evidence="1">SCGC-AAA259O05</strain>
    </source>
</reference>
<evidence type="ECO:0000313" key="2">
    <source>
        <dbReference type="Proteomes" id="UP000070344"/>
    </source>
</evidence>
<organism evidence="1 2">
    <name type="scientific">candidate division MSBL1 archaeon SCGC-AAA259O05</name>
    <dbReference type="NCBI Taxonomy" id="1698271"/>
    <lineage>
        <taxon>Archaea</taxon>
        <taxon>Methanobacteriati</taxon>
        <taxon>Methanobacteriota</taxon>
        <taxon>candidate division MSBL1</taxon>
    </lineage>
</organism>
<dbReference type="EMBL" id="LHXV01000044">
    <property type="protein sequence ID" value="KXB00674.1"/>
    <property type="molecule type" value="Genomic_DNA"/>
</dbReference>